<dbReference type="InterPro" id="IPR012347">
    <property type="entry name" value="Ferritin-like"/>
</dbReference>
<dbReference type="RefSeq" id="WP_239135855.1">
    <property type="nucleotide sequence ID" value="NZ_BAAAVW010000001.1"/>
</dbReference>
<gene>
    <name evidence="3" type="ORF">Dsi01nite_025120</name>
</gene>
<evidence type="ECO:0000313" key="4">
    <source>
        <dbReference type="Proteomes" id="UP000660611"/>
    </source>
</evidence>
<accession>A0A919UAG9</accession>
<feature type="chain" id="PRO_5038539812" evidence="1">
    <location>
        <begin position="33"/>
        <end position="194"/>
    </location>
</feature>
<keyword evidence="4" id="KW-1185">Reference proteome</keyword>
<proteinExistence type="predicted"/>
<evidence type="ECO:0000259" key="2">
    <source>
        <dbReference type="Pfam" id="PF03713"/>
    </source>
</evidence>
<dbReference type="AlphaFoldDB" id="A0A919UAG9"/>
<evidence type="ECO:0000256" key="1">
    <source>
        <dbReference type="SAM" id="SignalP"/>
    </source>
</evidence>
<dbReference type="Pfam" id="PF03713">
    <property type="entry name" value="DUF305"/>
    <property type="match status" value="1"/>
</dbReference>
<dbReference type="PANTHER" id="PTHR36933">
    <property type="entry name" value="SLL0788 PROTEIN"/>
    <property type="match status" value="1"/>
</dbReference>
<name>A0A919UAG9_9ACTN</name>
<dbReference type="Proteomes" id="UP000660611">
    <property type="component" value="Unassembled WGS sequence"/>
</dbReference>
<dbReference type="Gene3D" id="1.20.1260.10">
    <property type="match status" value="1"/>
</dbReference>
<dbReference type="PANTHER" id="PTHR36933:SF1">
    <property type="entry name" value="SLL0788 PROTEIN"/>
    <property type="match status" value="1"/>
</dbReference>
<evidence type="ECO:0000313" key="3">
    <source>
        <dbReference type="EMBL" id="GIG44471.1"/>
    </source>
</evidence>
<feature type="signal peptide" evidence="1">
    <location>
        <begin position="1"/>
        <end position="32"/>
    </location>
</feature>
<sequence length="194" mass="20806">MRLHVSASRSHVFALLSLVTAMLLAGCAAAPAQPVPSGTSAVYNDTDVMFAQMMVAHHGQALEMVRLARTKTVREDVRTLAAAIDVTEADETKTMQVWLQSWNRPATAAADAHEGHGGAHGTNADDIAALATYDGAEFEQRFLNMLVAHQHNAVEIARMETGSGVNPGALDLARRITESRTAEIQQMLGYLGKV</sequence>
<dbReference type="PROSITE" id="PS51257">
    <property type="entry name" value="PROKAR_LIPOPROTEIN"/>
    <property type="match status" value="1"/>
</dbReference>
<feature type="domain" description="DUF305" evidence="2">
    <location>
        <begin position="47"/>
        <end position="189"/>
    </location>
</feature>
<keyword evidence="1" id="KW-0732">Signal</keyword>
<dbReference type="EMBL" id="BONQ01000036">
    <property type="protein sequence ID" value="GIG44471.1"/>
    <property type="molecule type" value="Genomic_DNA"/>
</dbReference>
<protein>
    <submittedName>
        <fullName evidence="3">DUF305 domain-containing protein</fullName>
    </submittedName>
</protein>
<organism evidence="3 4">
    <name type="scientific">Dactylosporangium siamense</name>
    <dbReference type="NCBI Taxonomy" id="685454"/>
    <lineage>
        <taxon>Bacteria</taxon>
        <taxon>Bacillati</taxon>
        <taxon>Actinomycetota</taxon>
        <taxon>Actinomycetes</taxon>
        <taxon>Micromonosporales</taxon>
        <taxon>Micromonosporaceae</taxon>
        <taxon>Dactylosporangium</taxon>
    </lineage>
</organism>
<comment type="caution">
    <text evidence="3">The sequence shown here is derived from an EMBL/GenBank/DDBJ whole genome shotgun (WGS) entry which is preliminary data.</text>
</comment>
<dbReference type="InterPro" id="IPR005183">
    <property type="entry name" value="DUF305_CopM-like"/>
</dbReference>
<reference evidence="3" key="1">
    <citation type="submission" date="2021-01" db="EMBL/GenBank/DDBJ databases">
        <title>Whole genome shotgun sequence of Dactylosporangium siamense NBRC 106093.</title>
        <authorList>
            <person name="Komaki H."/>
            <person name="Tamura T."/>
        </authorList>
    </citation>
    <scope>NUCLEOTIDE SEQUENCE</scope>
    <source>
        <strain evidence="3">NBRC 106093</strain>
    </source>
</reference>